<keyword evidence="3" id="KW-1185">Reference proteome</keyword>
<keyword evidence="1" id="KW-1133">Transmembrane helix</keyword>
<evidence type="ECO:0000256" key="1">
    <source>
        <dbReference type="SAM" id="Phobius"/>
    </source>
</evidence>
<name>A0A4Y4B0G6_9FLAO</name>
<evidence type="ECO:0000313" key="2">
    <source>
        <dbReference type="EMBL" id="GEC72872.1"/>
    </source>
</evidence>
<keyword evidence="1" id="KW-0812">Transmembrane</keyword>
<dbReference type="Proteomes" id="UP000316775">
    <property type="component" value="Unassembled WGS sequence"/>
</dbReference>
<gene>
    <name evidence="2" type="ORF">FFL01_24110</name>
</gene>
<sequence length="183" mass="21613">MEADDLKSDWKSMEPVSRDKETLLLMLQENQHPVLKSIRKQILFEITSWVLFLIVYYSMFDGAEKPVWVNLVLIVSLLLPIFHSLYGYYYNKYLTNNLNVKLALEQLYNRIKKYALLSIISRVGFISGLLLFFTYNIHFTTAKYFLLLFLGVIILVQLVVLYRIWNSRIIQIRSCMDALEDVK</sequence>
<feature type="transmembrane region" description="Helical" evidence="1">
    <location>
        <begin position="144"/>
        <end position="165"/>
    </location>
</feature>
<dbReference type="OrthoDB" id="954677at2"/>
<evidence type="ECO:0008006" key="4">
    <source>
        <dbReference type="Google" id="ProtNLM"/>
    </source>
</evidence>
<dbReference type="STRING" id="983.SAMN05443543_106128"/>
<feature type="transmembrane region" description="Helical" evidence="1">
    <location>
        <begin position="114"/>
        <end position="138"/>
    </location>
</feature>
<feature type="transmembrane region" description="Helical" evidence="1">
    <location>
        <begin position="42"/>
        <end position="60"/>
    </location>
</feature>
<dbReference type="EMBL" id="BJNP01000027">
    <property type="protein sequence ID" value="GEC72872.1"/>
    <property type="molecule type" value="Genomic_DNA"/>
</dbReference>
<accession>A0A4Y4B0G6</accession>
<evidence type="ECO:0000313" key="3">
    <source>
        <dbReference type="Proteomes" id="UP000316775"/>
    </source>
</evidence>
<organism evidence="2 3">
    <name type="scientific">Flavobacterium flevense</name>
    <dbReference type="NCBI Taxonomy" id="983"/>
    <lineage>
        <taxon>Bacteria</taxon>
        <taxon>Pseudomonadati</taxon>
        <taxon>Bacteroidota</taxon>
        <taxon>Flavobacteriia</taxon>
        <taxon>Flavobacteriales</taxon>
        <taxon>Flavobacteriaceae</taxon>
        <taxon>Flavobacterium</taxon>
    </lineage>
</organism>
<comment type="caution">
    <text evidence="2">The sequence shown here is derived from an EMBL/GenBank/DDBJ whole genome shotgun (WGS) entry which is preliminary data.</text>
</comment>
<protein>
    <recommendedName>
        <fullName evidence="4">DUF3278 domain-containing protein</fullName>
    </recommendedName>
</protein>
<dbReference type="AlphaFoldDB" id="A0A4Y4B0G6"/>
<keyword evidence="1" id="KW-0472">Membrane</keyword>
<dbReference type="RefSeq" id="WP_073245207.1">
    <property type="nucleotide sequence ID" value="NZ_BJNP01000027.1"/>
</dbReference>
<feature type="transmembrane region" description="Helical" evidence="1">
    <location>
        <begin position="66"/>
        <end position="89"/>
    </location>
</feature>
<proteinExistence type="predicted"/>
<reference evidence="2 3" key="1">
    <citation type="submission" date="2019-06" db="EMBL/GenBank/DDBJ databases">
        <title>Whole genome shotgun sequence of Flavobacterium flevense NBRC 14960.</title>
        <authorList>
            <person name="Hosoyama A."/>
            <person name="Uohara A."/>
            <person name="Ohji S."/>
            <person name="Ichikawa N."/>
        </authorList>
    </citation>
    <scope>NUCLEOTIDE SEQUENCE [LARGE SCALE GENOMIC DNA]</scope>
    <source>
        <strain evidence="2 3">NBRC 14960</strain>
    </source>
</reference>